<dbReference type="RefSeq" id="WP_030261209.1">
    <property type="nucleotide sequence ID" value="NZ_JBHEZZ010000002.1"/>
</dbReference>
<dbReference type="EMBL" id="JBHEZZ010000002">
    <property type="protein sequence ID" value="MFC1400393.1"/>
    <property type="molecule type" value="Genomic_DNA"/>
</dbReference>
<reference evidence="5 6" key="1">
    <citation type="submission" date="2024-09" db="EMBL/GenBank/DDBJ databases">
        <authorList>
            <person name="Lee S.D."/>
        </authorList>
    </citation>
    <scope>NUCLEOTIDE SEQUENCE [LARGE SCALE GENOMIC DNA]</scope>
    <source>
        <strain evidence="5 6">N1-5</strain>
    </source>
</reference>
<sequence length="136" mass="13856">MLTLHVGSDDGTAVAVDGERIAALGPAAELEAAYPQARVRRWDGTVTPGALHQGALPDAPSARERVYALLRAGATAAEPAAFADPELRAAAHRNGLATDGRTPTLAVGGRADLAVFSAAGDCLATVLGGRLVHRRA</sequence>
<evidence type="ECO:0000256" key="2">
    <source>
        <dbReference type="ARBA" id="ARBA00022801"/>
    </source>
</evidence>
<accession>A0ABV6UG22</accession>
<proteinExistence type="predicted"/>
<dbReference type="Pfam" id="PF22039">
    <property type="entry name" value="HUTI_composite_bact"/>
    <property type="match status" value="1"/>
</dbReference>
<dbReference type="Gene3D" id="2.30.40.10">
    <property type="entry name" value="Urease, subunit C, domain 1"/>
    <property type="match status" value="1"/>
</dbReference>
<organism evidence="5 6">
    <name type="scientific">Streptacidiphilus cavernicola</name>
    <dbReference type="NCBI Taxonomy" id="3342716"/>
    <lineage>
        <taxon>Bacteria</taxon>
        <taxon>Bacillati</taxon>
        <taxon>Actinomycetota</taxon>
        <taxon>Actinomycetes</taxon>
        <taxon>Kitasatosporales</taxon>
        <taxon>Streptomycetaceae</taxon>
        <taxon>Streptacidiphilus</taxon>
    </lineage>
</organism>
<dbReference type="InterPro" id="IPR011059">
    <property type="entry name" value="Metal-dep_hydrolase_composite"/>
</dbReference>
<protein>
    <recommendedName>
        <fullName evidence="4">Aminodeoxyfutalosine deaminase/Imidazolonepropionase-like composite domain-containing protein</fullName>
    </recommendedName>
</protein>
<dbReference type="SUPFAM" id="SSF51338">
    <property type="entry name" value="Composite domain of metallo-dependent hydrolases"/>
    <property type="match status" value="1"/>
</dbReference>
<dbReference type="Proteomes" id="UP001592528">
    <property type="component" value="Unassembled WGS sequence"/>
</dbReference>
<gene>
    <name evidence="5" type="ORF">ACEZDJ_03715</name>
</gene>
<evidence type="ECO:0000256" key="1">
    <source>
        <dbReference type="ARBA" id="ARBA00022723"/>
    </source>
</evidence>
<feature type="domain" description="Aminodeoxyfutalosine deaminase/Imidazolonepropionase-like composite" evidence="4">
    <location>
        <begin position="13"/>
        <end position="37"/>
    </location>
</feature>
<keyword evidence="3" id="KW-0862">Zinc</keyword>
<name>A0ABV6UG22_9ACTN</name>
<keyword evidence="2" id="KW-0378">Hydrolase</keyword>
<keyword evidence="6" id="KW-1185">Reference proteome</keyword>
<dbReference type="InterPro" id="IPR054418">
    <property type="entry name" value="MQNX/HUTI_composite_N"/>
</dbReference>
<evidence type="ECO:0000313" key="5">
    <source>
        <dbReference type="EMBL" id="MFC1400393.1"/>
    </source>
</evidence>
<evidence type="ECO:0000313" key="6">
    <source>
        <dbReference type="Proteomes" id="UP001592528"/>
    </source>
</evidence>
<evidence type="ECO:0000256" key="3">
    <source>
        <dbReference type="ARBA" id="ARBA00022833"/>
    </source>
</evidence>
<keyword evidence="1" id="KW-0479">Metal-binding</keyword>
<evidence type="ECO:0000259" key="4">
    <source>
        <dbReference type="Pfam" id="PF22039"/>
    </source>
</evidence>
<comment type="caution">
    <text evidence="5">The sequence shown here is derived from an EMBL/GenBank/DDBJ whole genome shotgun (WGS) entry which is preliminary data.</text>
</comment>